<gene>
    <name evidence="1" type="ORF">RIF29_25430</name>
</gene>
<accession>A0AAN9ERJ7</accession>
<dbReference type="EMBL" id="JAYWIO010000005">
    <property type="protein sequence ID" value="KAK7259815.1"/>
    <property type="molecule type" value="Genomic_DNA"/>
</dbReference>
<protein>
    <submittedName>
        <fullName evidence="1">Uncharacterized protein</fullName>
    </submittedName>
</protein>
<organism evidence="1 2">
    <name type="scientific">Crotalaria pallida</name>
    <name type="common">Smooth rattlebox</name>
    <name type="synonym">Crotalaria striata</name>
    <dbReference type="NCBI Taxonomy" id="3830"/>
    <lineage>
        <taxon>Eukaryota</taxon>
        <taxon>Viridiplantae</taxon>
        <taxon>Streptophyta</taxon>
        <taxon>Embryophyta</taxon>
        <taxon>Tracheophyta</taxon>
        <taxon>Spermatophyta</taxon>
        <taxon>Magnoliopsida</taxon>
        <taxon>eudicotyledons</taxon>
        <taxon>Gunneridae</taxon>
        <taxon>Pentapetalae</taxon>
        <taxon>rosids</taxon>
        <taxon>fabids</taxon>
        <taxon>Fabales</taxon>
        <taxon>Fabaceae</taxon>
        <taxon>Papilionoideae</taxon>
        <taxon>50 kb inversion clade</taxon>
        <taxon>genistoids sensu lato</taxon>
        <taxon>core genistoids</taxon>
        <taxon>Crotalarieae</taxon>
        <taxon>Crotalaria</taxon>
    </lineage>
</organism>
<evidence type="ECO:0000313" key="1">
    <source>
        <dbReference type="EMBL" id="KAK7259815.1"/>
    </source>
</evidence>
<dbReference type="AlphaFoldDB" id="A0AAN9ERJ7"/>
<evidence type="ECO:0000313" key="2">
    <source>
        <dbReference type="Proteomes" id="UP001372338"/>
    </source>
</evidence>
<comment type="caution">
    <text evidence="1">The sequence shown here is derived from an EMBL/GenBank/DDBJ whole genome shotgun (WGS) entry which is preliminary data.</text>
</comment>
<name>A0AAN9ERJ7_CROPI</name>
<reference evidence="1 2" key="1">
    <citation type="submission" date="2024-01" db="EMBL/GenBank/DDBJ databases">
        <title>The genomes of 5 underutilized Papilionoideae crops provide insights into root nodulation and disease resistanc.</title>
        <authorList>
            <person name="Yuan L."/>
        </authorList>
    </citation>
    <scope>NUCLEOTIDE SEQUENCE [LARGE SCALE GENOMIC DNA]</scope>
    <source>
        <strain evidence="1">ZHUSHIDOU_FW_LH</strain>
        <tissue evidence="1">Leaf</tissue>
    </source>
</reference>
<keyword evidence="2" id="KW-1185">Reference proteome</keyword>
<sequence length="196" mass="20887">MSRIRCTVWPYQAYESIALSPSHIALSLFSLSLYPNSATFLPPPPGIPFPLHAAVTSSAAAKATASTSANATTQILIPKLEPFEGWVDTPTPQQGPHQQQNVSHGSHPLLNLFDDETLAAPVGSSDINNNNNGNDTVTDFHQLSEIFRITFSKGLQQIPKSSNDPKDTVLDMNSGSIVPVPPGFESLDSPGEGAIV</sequence>
<proteinExistence type="predicted"/>
<dbReference type="Proteomes" id="UP001372338">
    <property type="component" value="Unassembled WGS sequence"/>
</dbReference>